<evidence type="ECO:0000313" key="1">
    <source>
        <dbReference type="EMBL" id="MDA3768157.1"/>
    </source>
</evidence>
<evidence type="ECO:0000313" key="2">
    <source>
        <dbReference type="Proteomes" id="UP001210502"/>
    </source>
</evidence>
<comment type="caution">
    <text evidence="1">The sequence shown here is derived from an EMBL/GenBank/DDBJ whole genome shotgun (WGS) entry which is preliminary data.</text>
</comment>
<dbReference type="Proteomes" id="UP001210502">
    <property type="component" value="Unassembled WGS sequence"/>
</dbReference>
<protein>
    <submittedName>
        <fullName evidence="1">Uncharacterized protein</fullName>
    </submittedName>
</protein>
<proteinExistence type="predicted"/>
<name>A0AAW5YVU1_9LACO</name>
<dbReference type="EMBL" id="JAQIEY010000019">
    <property type="protein sequence ID" value="MDA3768157.1"/>
    <property type="molecule type" value="Genomic_DNA"/>
</dbReference>
<accession>A0AAW5YVU1</accession>
<organism evidence="1 2">
    <name type="scientific">Lactobacillus delbrueckii</name>
    <dbReference type="NCBI Taxonomy" id="1584"/>
    <lineage>
        <taxon>Bacteria</taxon>
        <taxon>Bacillati</taxon>
        <taxon>Bacillota</taxon>
        <taxon>Bacilli</taxon>
        <taxon>Lactobacillales</taxon>
        <taxon>Lactobacillaceae</taxon>
        <taxon>Lactobacillus</taxon>
    </lineage>
</organism>
<reference evidence="1" key="1">
    <citation type="submission" date="2023-01" db="EMBL/GenBank/DDBJ databases">
        <title>Sequencing of the bacterial strains from artisanal fermented milk Matsoni.</title>
        <authorList>
            <person name="Rozman V."/>
            <person name="Accetto T."/>
            <person name="Bogovic Matijasic B."/>
        </authorList>
    </citation>
    <scope>NUCLEOTIDE SEQUENCE</scope>
    <source>
        <strain evidence="1">Lbl333</strain>
    </source>
</reference>
<gene>
    <name evidence="1" type="ORF">PF586_06760</name>
</gene>
<dbReference type="RefSeq" id="WP_271024661.1">
    <property type="nucleotide sequence ID" value="NZ_JAQIEY010000019.1"/>
</dbReference>
<dbReference type="AlphaFoldDB" id="A0AAW5YVU1"/>
<sequence>MNEEMLKNMDKLSVVVLFLLEQGEISSDELADILAEADLADISEDEGGEFVANMLEKIRQRKS</sequence>